<gene>
    <name evidence="1" type="ORF">DKZ56_01495</name>
</gene>
<sequence>MAFVLTSILGNDEAIKILSYKWIWSEEFLNKIPLYLLDDLLRHYNRSTMEEHKLLEILAIIKKDFQKSSENERFRD</sequence>
<accession>A0A4P6UQ95</accession>
<dbReference type="Proteomes" id="UP000291151">
    <property type="component" value="Chromosome"/>
</dbReference>
<name>A0A4P6UQ95_9BACL</name>
<organism evidence="1 2">
    <name type="scientific">Ureibacillus thermophilus</name>
    <dbReference type="NCBI Taxonomy" id="367743"/>
    <lineage>
        <taxon>Bacteria</taxon>
        <taxon>Bacillati</taxon>
        <taxon>Bacillota</taxon>
        <taxon>Bacilli</taxon>
        <taxon>Bacillales</taxon>
        <taxon>Caryophanaceae</taxon>
        <taxon>Ureibacillus</taxon>
    </lineage>
</organism>
<keyword evidence="2" id="KW-1185">Reference proteome</keyword>
<dbReference type="EMBL" id="CP036528">
    <property type="protein sequence ID" value="QBK24687.1"/>
    <property type="molecule type" value="Genomic_DNA"/>
</dbReference>
<proteinExistence type="predicted"/>
<reference evidence="1 2" key="1">
    <citation type="submission" date="2019-02" db="EMBL/GenBank/DDBJ databases">
        <title>Ureibacillus thermophilus.</title>
        <authorList>
            <person name="Sunny J.S."/>
            <person name="Natarajan A."/>
            <person name="Saleena L.M."/>
        </authorList>
    </citation>
    <scope>NUCLEOTIDE SEQUENCE [LARGE SCALE GENOMIC DNA]</scope>
    <source>
        <strain evidence="1 2">LM102</strain>
    </source>
</reference>
<dbReference type="RefSeq" id="WP_208650961.1">
    <property type="nucleotide sequence ID" value="NZ_CP036528.1"/>
</dbReference>
<evidence type="ECO:0000313" key="1">
    <source>
        <dbReference type="EMBL" id="QBK24687.1"/>
    </source>
</evidence>
<dbReference type="AlphaFoldDB" id="A0A4P6UQ95"/>
<dbReference type="KEGG" id="uth:DKZ56_01495"/>
<protein>
    <submittedName>
        <fullName evidence="1">Uncharacterized protein</fullName>
    </submittedName>
</protein>
<evidence type="ECO:0000313" key="2">
    <source>
        <dbReference type="Proteomes" id="UP000291151"/>
    </source>
</evidence>